<evidence type="ECO:0000313" key="3">
    <source>
        <dbReference type="Proteomes" id="UP000009081"/>
    </source>
</evidence>
<proteinExistence type="predicted"/>
<organism evidence="2 3">
    <name type="scientific">Methylorubrum extorquens (strain ATCC 14718 / DSM 1338 / JCM 2805 / NCIMB 9133 / AM1)</name>
    <name type="common">Methylobacterium extorquens</name>
    <dbReference type="NCBI Taxonomy" id="272630"/>
    <lineage>
        <taxon>Bacteria</taxon>
        <taxon>Pseudomonadati</taxon>
        <taxon>Pseudomonadota</taxon>
        <taxon>Alphaproteobacteria</taxon>
        <taxon>Hyphomicrobiales</taxon>
        <taxon>Methylobacteriaceae</taxon>
        <taxon>Methylorubrum</taxon>
    </lineage>
</organism>
<protein>
    <submittedName>
        <fullName evidence="2">Uncharacterized protein</fullName>
    </submittedName>
</protein>
<dbReference type="EMBL" id="CP001510">
    <property type="protein sequence ID" value="ACS38118.1"/>
    <property type="molecule type" value="Genomic_DNA"/>
</dbReference>
<evidence type="ECO:0000313" key="2">
    <source>
        <dbReference type="EMBL" id="ACS38118.1"/>
    </source>
</evidence>
<dbReference type="KEGG" id="mea:Mex_1p0154"/>
<feature type="region of interest" description="Disordered" evidence="1">
    <location>
        <begin position="103"/>
        <end position="143"/>
    </location>
</feature>
<reference evidence="2 3" key="1">
    <citation type="journal article" date="2009" name="PLoS ONE">
        <title>Methylobacterium genome sequences: a reference blueprint to investigate microbial metabolism of C1 compounds from natural and industrial sources.</title>
        <authorList>
            <person name="Vuilleumier S."/>
            <person name="Chistoserdova L."/>
            <person name="Lee M.-C."/>
            <person name="Bringel F."/>
            <person name="Lajus A."/>
            <person name="Zhou Y."/>
            <person name="Gourion B."/>
            <person name="Barbe V."/>
            <person name="Chang J."/>
            <person name="Cruveiller S."/>
            <person name="Dossat C."/>
            <person name="Gillett W."/>
            <person name="Gruffaz C."/>
            <person name="Haugen E."/>
            <person name="Hourcade E."/>
            <person name="Levy R."/>
            <person name="Mangenot S."/>
            <person name="Muller E."/>
            <person name="Nadalig T."/>
            <person name="Pagni M."/>
            <person name="Penny C."/>
            <person name="Peyraud R."/>
            <person name="Robinson D.G."/>
            <person name="Roche D."/>
            <person name="Rouy Z."/>
            <person name="Saenampechek C."/>
            <person name="Salvignol G."/>
            <person name="Vallenet D."/>
            <person name="Wu Z."/>
            <person name="Marx C.J."/>
            <person name="Vorholt J.A."/>
            <person name="Olson M.V."/>
            <person name="Kaul R."/>
            <person name="Weissenbach J."/>
            <person name="Medigue C."/>
            <person name="Lidstrom M.E."/>
        </authorList>
    </citation>
    <scope>NUCLEOTIDE SEQUENCE [LARGE SCALE GENOMIC DNA]</scope>
    <source>
        <strain evidence="3">ATCC 14718 / DSM 1338 / JCM 2805 / NCIMB 9133 / AM1</strain>
    </source>
</reference>
<accession>C5B3A5</accession>
<name>C5B3A5_METEA</name>
<dbReference type="RefSeq" id="WP_012752009.1">
    <property type="nucleotide sequence ID" value="NC_012808.1"/>
</dbReference>
<dbReference type="Proteomes" id="UP000009081">
    <property type="component" value="Chromosome"/>
</dbReference>
<dbReference type="AlphaFoldDB" id="C5B3A5"/>
<gene>
    <name evidence="2" type="ordered locus">MexAM1_META1p0154</name>
</gene>
<feature type="compositionally biased region" description="Basic residues" evidence="1">
    <location>
        <begin position="110"/>
        <end position="119"/>
    </location>
</feature>
<sequence>MTPQDPFQSPPLYGRKFVDEACQLATKHEMDPGAEPRAGIDDYVAPIEAHAAAVSTEKERLMPYVRGQLRMIQGPSEADTRPPADARQERYAGILCGLIDRLDRNGQRLRQPHRRRRGRAGVTRGARQPRGPVIGAPARQTPT</sequence>
<dbReference type="STRING" id="272630.MexAM1_META1p0154"/>
<dbReference type="HOGENOM" id="CLU_1803904_0_0_5"/>
<keyword evidence="3" id="KW-1185">Reference proteome</keyword>
<evidence type="ECO:0000256" key="1">
    <source>
        <dbReference type="SAM" id="MobiDB-lite"/>
    </source>
</evidence>